<dbReference type="EMBL" id="JACEMZ010000001">
    <property type="protein sequence ID" value="MBA4451741.1"/>
    <property type="molecule type" value="Genomic_DNA"/>
</dbReference>
<sequence length="288" mass="32300">MSTIGNVYAQVPEWVKNTAGWWSEGLIEDKDFLKGIEYLLNEEIIKISKVSANAEQSDKIPDWIKNNAAWWAQGKIKESDFLNGIQFLIENGVITIESNNDSKKLLIGGFDLSQAGPTEGAEDALFTIIMFSDHQCEKCAKWLIHEKKILYEKLIKTGVAKFVILDYPMLGEDSITAAEATYCAEEQDSYFEYYSLLNEKHSGVQNGWASYDSLVNYAKELGLDIDAFDSCLFWDQQGLRVDHNRSVALSHGVVGTPTFFVVNPDGMIEKIVGGQPPMIFEAVIKEMS</sequence>
<proteinExistence type="predicted"/>
<evidence type="ECO:0000313" key="2">
    <source>
        <dbReference type="Proteomes" id="UP000559653"/>
    </source>
</evidence>
<accession>A0AC60VWF6</accession>
<comment type="caution">
    <text evidence="1">The sequence shown here is derived from an EMBL/GenBank/DDBJ whole genome shotgun (WGS) entry which is preliminary data.</text>
</comment>
<evidence type="ECO:0000313" key="1">
    <source>
        <dbReference type="EMBL" id="MBA4451741.1"/>
    </source>
</evidence>
<organism evidence="1 2">
    <name type="scientific">Candidatus Nitrosomaritimum aestuariumsis</name>
    <dbReference type="NCBI Taxonomy" id="3342354"/>
    <lineage>
        <taxon>Archaea</taxon>
        <taxon>Nitrososphaerota</taxon>
        <taxon>Nitrososphaeria</taxon>
        <taxon>Nitrosopumilales</taxon>
        <taxon>Nitrosopumilaceae</taxon>
        <taxon>Candidatus Nitrosomaritimum</taxon>
    </lineage>
</organism>
<protein>
    <submittedName>
        <fullName evidence="1">Thioredoxin domain-containing protein</fullName>
    </submittedName>
</protein>
<name>A0AC60VWF6_9ARCH</name>
<reference evidence="1 2" key="1">
    <citation type="journal article" date="2020" name="Appl. Environ. Microbiol.">
        <title>Genomic Characteristics of a Novel Species of Ammonia-Oxidizing Archaea from the Jiulong River Estuary.</title>
        <authorList>
            <person name="Zou D."/>
            <person name="Wan R."/>
            <person name="Han L."/>
            <person name="Xu M.N."/>
            <person name="Liu Y."/>
            <person name="Liu H."/>
            <person name="Kao S.J."/>
            <person name="Li M."/>
        </authorList>
    </citation>
    <scope>NUCLEOTIDE SEQUENCE [LARGE SCALE GENOMIC DNA]</scope>
    <source>
        <strain evidence="1">W1bin1</strain>
    </source>
</reference>
<gene>
    <name evidence="1" type="ORF">H2B03_00970</name>
</gene>
<dbReference type="Proteomes" id="UP000559653">
    <property type="component" value="Unassembled WGS sequence"/>
</dbReference>